<keyword evidence="7 11" id="KW-0732">Signal</keyword>
<gene>
    <name evidence="13" type="ORF">RJT34_21773</name>
</gene>
<feature type="domain" description="Alpha-L-arabinofuranosidase C-terminal" evidence="12">
    <location>
        <begin position="462"/>
        <end position="650"/>
    </location>
</feature>
<dbReference type="PANTHER" id="PTHR31776:SF0">
    <property type="entry name" value="ALPHA-L-ARABINOFURANOSIDASE 1"/>
    <property type="match status" value="1"/>
</dbReference>
<evidence type="ECO:0000256" key="2">
    <source>
        <dbReference type="ARBA" id="ARBA00004498"/>
    </source>
</evidence>
<evidence type="ECO:0000256" key="4">
    <source>
        <dbReference type="ARBA" id="ARBA00012670"/>
    </source>
</evidence>
<dbReference type="InterPro" id="IPR055235">
    <property type="entry name" value="ASD1_cat"/>
</dbReference>
<dbReference type="Gene3D" id="2.60.40.1180">
    <property type="entry name" value="Golgi alpha-mannosidase II"/>
    <property type="match status" value="1"/>
</dbReference>
<dbReference type="EMBL" id="JAYKXN010000005">
    <property type="protein sequence ID" value="KAK7286634.1"/>
    <property type="molecule type" value="Genomic_DNA"/>
</dbReference>
<comment type="subcellular location">
    <subcellularLocation>
        <location evidence="2">Secreted</location>
        <location evidence="2">Extracellular space</location>
        <location evidence="2">Extracellular matrix</location>
    </subcellularLocation>
</comment>
<evidence type="ECO:0000256" key="6">
    <source>
        <dbReference type="ARBA" id="ARBA00022530"/>
    </source>
</evidence>
<keyword evidence="9" id="KW-0325">Glycoprotein</keyword>
<dbReference type="SUPFAM" id="SSF51445">
    <property type="entry name" value="(Trans)glycosidases"/>
    <property type="match status" value="1"/>
</dbReference>
<proteinExistence type="inferred from homology"/>
<dbReference type="InterPro" id="IPR008979">
    <property type="entry name" value="Galactose-bd-like_sf"/>
</dbReference>
<dbReference type="InterPro" id="IPR017853">
    <property type="entry name" value="GH"/>
</dbReference>
<dbReference type="SMART" id="SM00813">
    <property type="entry name" value="Alpha-L-AF_C"/>
    <property type="match status" value="1"/>
</dbReference>
<keyword evidence="14" id="KW-1185">Reference proteome</keyword>
<evidence type="ECO:0000256" key="9">
    <source>
        <dbReference type="ARBA" id="ARBA00023180"/>
    </source>
</evidence>
<dbReference type="AlphaFoldDB" id="A0AAN9IUY1"/>
<comment type="caution">
    <text evidence="13">The sequence shown here is derived from an EMBL/GenBank/DDBJ whole genome shotgun (WGS) entry which is preliminary data.</text>
</comment>
<dbReference type="GO" id="GO:0046556">
    <property type="term" value="F:alpha-L-arabinofuranosidase activity"/>
    <property type="evidence" value="ECO:0007669"/>
    <property type="project" value="UniProtKB-EC"/>
</dbReference>
<dbReference type="PANTHER" id="PTHR31776">
    <property type="entry name" value="ALPHA-L-ARABINOFURANOSIDASE 1"/>
    <property type="match status" value="1"/>
</dbReference>
<dbReference type="Gene3D" id="3.20.20.80">
    <property type="entry name" value="Glycosidases"/>
    <property type="match status" value="1"/>
</dbReference>
<dbReference type="FunFam" id="3.20.20.80:FF:000025">
    <property type="entry name" value="Alpha-L-arabinofuranosidase 1"/>
    <property type="match status" value="1"/>
</dbReference>
<feature type="chain" id="PRO_5042902507" description="non-reducing end alpha-L-arabinofuranosidase" evidence="11">
    <location>
        <begin position="28"/>
        <end position="676"/>
    </location>
</feature>
<keyword evidence="6" id="KW-0272">Extracellular matrix</keyword>
<comment type="similarity">
    <text evidence="3">Belongs to the glycosyl hydrolase 51 family.</text>
</comment>
<evidence type="ECO:0000259" key="12">
    <source>
        <dbReference type="SMART" id="SM00813"/>
    </source>
</evidence>
<dbReference type="GO" id="GO:0046373">
    <property type="term" value="P:L-arabinose metabolic process"/>
    <property type="evidence" value="ECO:0007669"/>
    <property type="project" value="InterPro"/>
</dbReference>
<accession>A0AAN9IUY1</accession>
<feature type="signal peptide" evidence="11">
    <location>
        <begin position="1"/>
        <end position="27"/>
    </location>
</feature>
<dbReference type="Proteomes" id="UP001359559">
    <property type="component" value="Unassembled WGS sequence"/>
</dbReference>
<evidence type="ECO:0000313" key="14">
    <source>
        <dbReference type="Proteomes" id="UP001359559"/>
    </source>
</evidence>
<dbReference type="FunFam" id="2.60.120.260:FF:000063">
    <property type="entry name" value="Putative alpha-L-arabinofuranosidase family protein"/>
    <property type="match status" value="1"/>
</dbReference>
<dbReference type="FunFam" id="2.60.40.1180:FF:000011">
    <property type="entry name" value="Alpha-L-arabinofuranosidase 1"/>
    <property type="match status" value="1"/>
</dbReference>
<evidence type="ECO:0000256" key="5">
    <source>
        <dbReference type="ARBA" id="ARBA00022525"/>
    </source>
</evidence>
<sequence length="676" mass="74286">MGLSKVTCSVSLLQLFLVVFLVFQCYGIRVHADLNTTLVVDASDAPGRRIPETLFGIFFEEINHAGTGGLWAELVSNRGFEAGGPNVPSNIDPWSIIGNQSYINVETDRTSCFDRNKVALRLEVLCDSEGENICPADGVGVYNPGFWGMNIEQGKKYKVIFYVRSTGSVNLTVSFIGSNGVGNLASTVITGSASDFSDWTKVETLLEAKATNHNSRLQLTTTTKGVIWLDQVSAMPQDTYKGHGFRSDLVEMLAALKPRFIRFPGGCFVEGEWLRNAFRWKATVGPWEERPGHFGDVWMYWTDDGLGYFEFLQLAEDLGTLPIWVFNNGVSHNDQVDTTAVLPLVQEALDGIEFARGDPTSKWGSLRAAMGHPEPFDLRYVAVGNEDCGKKNYRGNYLKFYSAIKSAYPDIQIISNCDASSRPLDHPADMYDYHVYTSANDMFSRANAFDHASRSGPKAFVSEYAVTGKDAGTGSLLAALAEAGFLIGLEKNSDVVEMISYAPLFVNANDRRWNPDAIVFNSFQLYGTPSYWVQLFFAKSSGATLLNTSLQATSSNSLVASAITWQDSADKKNYIRIKVVNFGVNTVNLQISFNGLELNSLKLSGSSKTVLTSSNVMDENSFSQPKKVVPIQSLLQNIGKDMNVTIAPRSFTSLDLLTESSNLKMIGSDSPTWSSI</sequence>
<comment type="catalytic activity">
    <reaction evidence="1">
        <text>Hydrolysis of terminal non-reducing alpha-L-arabinofuranoside residues in alpha-L-arabinosides.</text>
        <dbReference type="EC" id="3.2.1.55"/>
    </reaction>
</comment>
<evidence type="ECO:0000256" key="11">
    <source>
        <dbReference type="SAM" id="SignalP"/>
    </source>
</evidence>
<dbReference type="Pfam" id="PF06964">
    <property type="entry name" value="Alpha-L-AF_C"/>
    <property type="match status" value="1"/>
</dbReference>
<dbReference type="InterPro" id="IPR051563">
    <property type="entry name" value="Glycosyl_Hydrolase_51"/>
</dbReference>
<evidence type="ECO:0000256" key="8">
    <source>
        <dbReference type="ARBA" id="ARBA00022801"/>
    </source>
</evidence>
<keyword evidence="8" id="KW-0378">Hydrolase</keyword>
<evidence type="ECO:0000256" key="3">
    <source>
        <dbReference type="ARBA" id="ARBA00007186"/>
    </source>
</evidence>
<evidence type="ECO:0000256" key="10">
    <source>
        <dbReference type="ARBA" id="ARBA00082101"/>
    </source>
</evidence>
<dbReference type="Pfam" id="PF22848">
    <property type="entry name" value="ASD1_dom"/>
    <property type="match status" value="1"/>
</dbReference>
<evidence type="ECO:0000256" key="1">
    <source>
        <dbReference type="ARBA" id="ARBA00001462"/>
    </source>
</evidence>
<dbReference type="SUPFAM" id="SSF49785">
    <property type="entry name" value="Galactose-binding domain-like"/>
    <property type="match status" value="1"/>
</dbReference>
<name>A0AAN9IUY1_CLITE</name>
<evidence type="ECO:0000313" key="13">
    <source>
        <dbReference type="EMBL" id="KAK7286634.1"/>
    </source>
</evidence>
<reference evidence="13 14" key="1">
    <citation type="submission" date="2024-01" db="EMBL/GenBank/DDBJ databases">
        <title>The genomes of 5 underutilized Papilionoideae crops provide insights into root nodulation and disease resistance.</title>
        <authorList>
            <person name="Yuan L."/>
        </authorList>
    </citation>
    <scope>NUCLEOTIDE SEQUENCE [LARGE SCALE GENOMIC DNA]</scope>
    <source>
        <strain evidence="13">LY-2023</strain>
        <tissue evidence="13">Leaf</tissue>
    </source>
</reference>
<protein>
    <recommendedName>
        <fullName evidence="4">non-reducing end alpha-L-arabinofuranosidase</fullName>
        <ecNumber evidence="4">3.2.1.55</ecNumber>
    </recommendedName>
    <alternativeName>
        <fullName evidence="10">Beta-D-xylosidase</fullName>
    </alternativeName>
</protein>
<keyword evidence="5" id="KW-0964">Secreted</keyword>
<dbReference type="InterPro" id="IPR013780">
    <property type="entry name" value="Glyco_hydro_b"/>
</dbReference>
<dbReference type="EC" id="3.2.1.55" evidence="4"/>
<dbReference type="InterPro" id="IPR010720">
    <property type="entry name" value="Alpha-L-AF_C"/>
</dbReference>
<evidence type="ECO:0000256" key="7">
    <source>
        <dbReference type="ARBA" id="ARBA00022729"/>
    </source>
</evidence>
<organism evidence="13 14">
    <name type="scientific">Clitoria ternatea</name>
    <name type="common">Butterfly pea</name>
    <dbReference type="NCBI Taxonomy" id="43366"/>
    <lineage>
        <taxon>Eukaryota</taxon>
        <taxon>Viridiplantae</taxon>
        <taxon>Streptophyta</taxon>
        <taxon>Embryophyta</taxon>
        <taxon>Tracheophyta</taxon>
        <taxon>Spermatophyta</taxon>
        <taxon>Magnoliopsida</taxon>
        <taxon>eudicotyledons</taxon>
        <taxon>Gunneridae</taxon>
        <taxon>Pentapetalae</taxon>
        <taxon>rosids</taxon>
        <taxon>fabids</taxon>
        <taxon>Fabales</taxon>
        <taxon>Fabaceae</taxon>
        <taxon>Papilionoideae</taxon>
        <taxon>50 kb inversion clade</taxon>
        <taxon>NPAAA clade</taxon>
        <taxon>indigoferoid/millettioid clade</taxon>
        <taxon>Phaseoleae</taxon>
        <taxon>Clitoria</taxon>
    </lineage>
</organism>